<feature type="domain" description="UBA" evidence="2">
    <location>
        <begin position="111"/>
        <end position="152"/>
    </location>
</feature>
<dbReference type="GO" id="GO:0016579">
    <property type="term" value="P:protein deubiquitination"/>
    <property type="evidence" value="ECO:0007669"/>
    <property type="project" value="InterPro"/>
</dbReference>
<feature type="compositionally biased region" description="Acidic residues" evidence="1">
    <location>
        <begin position="2464"/>
        <end position="2488"/>
    </location>
</feature>
<feature type="compositionally biased region" description="Basic residues" evidence="1">
    <location>
        <begin position="1798"/>
        <end position="1807"/>
    </location>
</feature>
<feature type="compositionally biased region" description="Pro residues" evidence="1">
    <location>
        <begin position="1834"/>
        <end position="1843"/>
    </location>
</feature>
<feature type="compositionally biased region" description="Gly residues" evidence="1">
    <location>
        <begin position="534"/>
        <end position="543"/>
    </location>
</feature>
<dbReference type="GO" id="GO:0005829">
    <property type="term" value="C:cytosol"/>
    <property type="evidence" value="ECO:0007669"/>
    <property type="project" value="TreeGrafter"/>
</dbReference>
<feature type="compositionally biased region" description="Acidic residues" evidence="1">
    <location>
        <begin position="156"/>
        <end position="171"/>
    </location>
</feature>
<feature type="compositionally biased region" description="Basic and acidic residues" evidence="1">
    <location>
        <begin position="2108"/>
        <end position="2124"/>
    </location>
</feature>
<feature type="compositionally biased region" description="Low complexity" evidence="1">
    <location>
        <begin position="1816"/>
        <end position="1833"/>
    </location>
</feature>
<dbReference type="Pfam" id="PF00443">
    <property type="entry name" value="UCH"/>
    <property type="match status" value="1"/>
</dbReference>
<sequence length="2488" mass="265915">MAHLGAFKNMFEEIDDSSGPTVQQGDEEALGRAESGFVGLDNQGATCYLNALLQAIYMTPELRHGLYAVDPKDLGGDKYEAEREQDRENEKARLAKERARLKKQEKEGRMQPDPEIVKGLLDMSFSENGARRAALKTKNKSFNAALDWAMEHSEDKDFEDPLPGYDDDDVDGGGKKEGEGAGGEDGGASGKKKKGSKSRNAKMIPLELQRLFARLQLLDARTVSTEDLTERGFKWKNDEGRMQHDAHELIRLLIDRLERDMKLSKVNAGLVSALYEGDLANQVKCLHCGHVSERREKYRDVLLQVAGQEDLVTSLLSYTRPERLSGDNKYFCDQCQEKQDALRSQTLRALPPVLIFSLNRFEFDFETMERVKVKQEFKYPLTLDMEPFVEGRAWSGNDNSDESQVPDLAGDPEVPGTCRNRQKWVPQAWNDAQAEAITLQTSLAATSDPGQASKFDGDGGRAGGIGDGLRREEDEGGGLVYELLAVVVHRGSAYSGHYHALIRDCLQEGRWLPPSGLNPSQPADAGEDEEKEGVGLGGDGGGQEESKKSDGSLGAGTGPHRIGGKTQQQQQQQRPMELLLEVFEDAPKHQELEKPCLQLKELRAKTRSRLGGKRWDKVFKPRLDKFIKDHADVFMLQETETNGVEVLLLHRPGGGEGDAAEPPAGNAAESGVGGAPGADGSDPELEEVLRLSLQQQSAGHQSLAPANGTALADTAGDGGGGGGKGLAASKAVPPGAVDALASEKHGRWFSFDDRKVTPISIRDLQKPFEGAETAYLLIYRSRSLDQEAGSPVSPADIAAAVSASSAGSGGPRNLPGGLHMTSVPPSYWMDKVDTENDSLKTAKDSKEADLHGIKVTVWVPKLLQVQMPHLVPLDPSSSNLDQLPEALRSPLVLHLDDRQTVKDLKKEVVKRLGEFCREMGVSDMGRARLSELTAHGPGMYPSKHLPDQPGHRANSPRRRSNHHRRRGGGGGRQEEDAGATSTATVPTLGDLDWDQPEGPLVLLWEGRRIDGVEVPDPGPETRPIRLVVSVLKASEDMDQSAWIDNILEQAGGFGRVPERRGSRAETSQTWSDLYTRAGVTASEVVELVSNRGPAEVSTSKMCISLLRNFSSAVAPDYLDSGRKRASERGGGGAGAPQMEAVQIAGPSGVFEEWQSSGLAGKGGSGAELAGLELSEGSELLVEEQGAVNKLIAMTEFSSLAEMEAARRSRLVRVEVEVDDDLVDTLRSHSLPLAHDVAVATHEGQRVLLHLECDVHATSIPHLKAFCLLGLVPALKENTIPSSQIQALLPPPPPPTRGTAAAPASGAKEELALVGLVKTVRLENTKSGNTLDESSTGASLFATRISEGAQLMLQWGAPPATGKALVKFYVRVGNSTATARDPTRSGSTFGPLEVIADLKEPVSALKARMVKKAAEMTYIVEDDQERRDSGGGKGGKAKGGDAAGEEEKPEGGAEGEREAGGSGEKEAGAASKSKKKKKKKKGGGGGEGKDGIPEDNQNNTNTAAGAAAAADKGAATDDNGNKHKVDVDGPLFQDRLVEESGILGGQEIYLEDGRVPRPRELEITVLAYAPHFLGLAAAAAAERLKAKVSQISEISDAAADANVGNGDGDGKAADPADPARGNAAAAAAGGKSALRNRSTTSSSKVARGGRGGKGEGGEVGSVPTGLSPSAVWPDEEAARKKGDVERFRGDPVRLLSLQRQLSMRTLGHFHIDERRSLTELRAILRGLLSEGLSKATKASMAEAMRAAKEAQAAAEAEAAAAAAQAEAGGGGDADGEVMDANELEDIRKIMMMKNNKNPSKSRKKRSSHGRGGGAGAHGSSSSTTTTTTAAASATPTPPPPPPPAGETTVPGTVDAPNGLGSSSANCSAAAGEGGGDKLAASIDREWVKEVKEERADSDDEIPLPEGMPGFQTLEEAMLVRELRKDRLPGKIIRSSDVGGNTAGGLFVGQTISELNLCSSVALVLCLRPRLPQTPLVQEASMSRREKLAEELLENGQANGDNGPAEEEKGPTLEEQKQQLQEAQRQLQALEANLEDMQKKRDVDIRALELGWTTYNKASKNNRSPEQDRSMKAWKKELNARKERIDNTHLKEERPLDKEVKSMKTAVEKMKRSVKKTEKEEDREKAAAQGLESASIFTRVKGVLFSGAKATFGFGRTDDTPDDNAGIAIAAAQLKSNREQESIAMEKETDKELEASDWGVPKARGNANSSGKKGGGGKGAGKKSAASSSTGQPGSAGAGTGAPEAAGAASASASGSSAAAVAATAMASPETTLADLLRKREDEVERRRTDPVTDLHLWTFWRKNPLGDGGTLPIDEPEWPGPLKEVIVEDVSQPTLDNLHEALGKAYGIPATRVRAIKHNWGKHQWVRLTREMGIKKMKKGKKGKRLVTNLREAPYSFKDGDVVAVVDKMEDESGEADLARADDEAYREHGKGQAKTKKDKKKKKKKKPASKRAVPEVGLTLGGGDWDDGDDDDESDESDESDDLSDMRF</sequence>
<feature type="region of interest" description="Disordered" evidence="1">
    <location>
        <begin position="154"/>
        <end position="200"/>
    </location>
</feature>
<feature type="compositionally biased region" description="Basic and acidic residues" evidence="1">
    <location>
        <begin position="1444"/>
        <end position="1466"/>
    </location>
</feature>
<dbReference type="PROSITE" id="PS50030">
    <property type="entry name" value="UBA"/>
    <property type="match status" value="1"/>
</dbReference>
<evidence type="ECO:0000256" key="1">
    <source>
        <dbReference type="SAM" id="MobiDB-lite"/>
    </source>
</evidence>
<evidence type="ECO:0000259" key="3">
    <source>
        <dbReference type="PROSITE" id="PS50235"/>
    </source>
</evidence>
<evidence type="ECO:0000259" key="2">
    <source>
        <dbReference type="PROSITE" id="PS50030"/>
    </source>
</evidence>
<feature type="compositionally biased region" description="Low complexity" evidence="1">
    <location>
        <begin position="1857"/>
        <end position="1869"/>
    </location>
</feature>
<dbReference type="eggNOG" id="KOG4598">
    <property type="taxonomic scope" value="Eukaryota"/>
</dbReference>
<feature type="compositionally biased region" description="Low complexity" evidence="1">
    <location>
        <begin position="1497"/>
        <end position="1517"/>
    </location>
</feature>
<dbReference type="PANTHER" id="PTHR24006:SF702">
    <property type="entry name" value="UBIQUITIN CARBOXYL-TERMINAL HYDROLASE 47"/>
    <property type="match status" value="1"/>
</dbReference>
<feature type="region of interest" description="Disordered" evidence="1">
    <location>
        <begin position="2175"/>
        <end position="2246"/>
    </location>
</feature>
<proteinExistence type="predicted"/>
<keyword evidence="5" id="KW-1185">Reference proteome</keyword>
<dbReference type="PANTHER" id="PTHR24006">
    <property type="entry name" value="UBIQUITIN CARBOXYL-TERMINAL HYDROLASE"/>
    <property type="match status" value="1"/>
</dbReference>
<feature type="region of interest" description="Disordered" evidence="1">
    <location>
        <begin position="2413"/>
        <end position="2488"/>
    </location>
</feature>
<dbReference type="InterPro" id="IPR038765">
    <property type="entry name" value="Papain-like_cys_pep_sf"/>
</dbReference>
<dbReference type="OrthoDB" id="289038at2759"/>
<feature type="region of interest" description="Disordered" evidence="1">
    <location>
        <begin position="2108"/>
        <end position="2127"/>
    </location>
</feature>
<dbReference type="InParanoid" id="D7FSX8"/>
<feature type="region of interest" description="Disordered" evidence="1">
    <location>
        <begin position="1420"/>
        <end position="1526"/>
    </location>
</feature>
<dbReference type="InterPro" id="IPR001394">
    <property type="entry name" value="Peptidase_C19_UCH"/>
</dbReference>
<dbReference type="CDD" id="cd02257">
    <property type="entry name" value="Peptidase_C19"/>
    <property type="match status" value="1"/>
</dbReference>
<protein>
    <submittedName>
        <fullName evidence="4">Ubiquitin carboxyl-terminal hydrolase 64E</fullName>
    </submittedName>
</protein>
<feature type="compositionally biased region" description="Basic and acidic residues" evidence="1">
    <location>
        <begin position="2175"/>
        <end position="2192"/>
    </location>
</feature>
<keyword evidence="4" id="KW-0378">Hydrolase</keyword>
<feature type="compositionally biased region" description="Gly residues" evidence="1">
    <location>
        <begin position="716"/>
        <end position="725"/>
    </location>
</feature>
<dbReference type="MEROPS" id="C19.069"/>
<dbReference type="InterPro" id="IPR015940">
    <property type="entry name" value="UBA"/>
</dbReference>
<feature type="compositionally biased region" description="Basic and acidic residues" evidence="1">
    <location>
        <begin position="2416"/>
        <end position="2430"/>
    </location>
</feature>
<dbReference type="GO" id="GO:0004843">
    <property type="term" value="F:cysteine-type deubiquitinase activity"/>
    <property type="evidence" value="ECO:0007669"/>
    <property type="project" value="InterPro"/>
</dbReference>
<feature type="region of interest" description="Disordered" evidence="1">
    <location>
        <begin position="447"/>
        <end position="473"/>
    </location>
</feature>
<feature type="compositionally biased region" description="Basic residues" evidence="1">
    <location>
        <begin position="190"/>
        <end position="200"/>
    </location>
</feature>
<organism evidence="4 5">
    <name type="scientific">Ectocarpus siliculosus</name>
    <name type="common">Brown alga</name>
    <name type="synonym">Conferva siliculosa</name>
    <dbReference type="NCBI Taxonomy" id="2880"/>
    <lineage>
        <taxon>Eukaryota</taxon>
        <taxon>Sar</taxon>
        <taxon>Stramenopiles</taxon>
        <taxon>Ochrophyta</taxon>
        <taxon>PX clade</taxon>
        <taxon>Phaeophyceae</taxon>
        <taxon>Ectocarpales</taxon>
        <taxon>Ectocarpaceae</taxon>
        <taxon>Ectocarpus</taxon>
    </lineage>
</organism>
<feature type="region of interest" description="Disordered" evidence="1">
    <location>
        <begin position="933"/>
        <end position="992"/>
    </location>
</feature>
<dbReference type="STRING" id="2880.D7FSX8"/>
<feature type="compositionally biased region" description="Basic and acidic residues" evidence="1">
    <location>
        <begin position="2004"/>
        <end position="2015"/>
    </location>
</feature>
<gene>
    <name evidence="4" type="ORF">Esi_0241_0032</name>
</gene>
<feature type="compositionally biased region" description="Low complexity" evidence="1">
    <location>
        <begin position="1614"/>
        <end position="1629"/>
    </location>
</feature>
<dbReference type="PROSITE" id="PS00973">
    <property type="entry name" value="USP_2"/>
    <property type="match status" value="1"/>
</dbReference>
<name>D7FSX8_ECTSI</name>
<dbReference type="SUPFAM" id="SSF46934">
    <property type="entry name" value="UBA-like"/>
    <property type="match status" value="1"/>
</dbReference>
<dbReference type="PROSITE" id="PS50235">
    <property type="entry name" value="USP_3"/>
    <property type="match status" value="1"/>
</dbReference>
<feature type="compositionally biased region" description="Basic and acidic residues" evidence="1">
    <location>
        <begin position="70"/>
        <end position="93"/>
    </location>
</feature>
<dbReference type="InterPro" id="IPR050164">
    <property type="entry name" value="Peptidase_C19"/>
</dbReference>
<dbReference type="EMBL" id="FN649760">
    <property type="protein sequence ID" value="CBJ31269.1"/>
    <property type="molecule type" value="Genomic_DNA"/>
</dbReference>
<dbReference type="GO" id="GO:0005634">
    <property type="term" value="C:nucleus"/>
    <property type="evidence" value="ECO:0007669"/>
    <property type="project" value="TreeGrafter"/>
</dbReference>
<feature type="region of interest" description="Disordered" evidence="1">
    <location>
        <begin position="1599"/>
        <end position="1677"/>
    </location>
</feature>
<feature type="compositionally biased region" description="Gly residues" evidence="1">
    <location>
        <begin position="180"/>
        <end position="189"/>
    </location>
</feature>
<dbReference type="SUPFAM" id="SSF54001">
    <property type="entry name" value="Cysteine proteinases"/>
    <property type="match status" value="1"/>
</dbReference>
<dbReference type="PROSITE" id="PS00972">
    <property type="entry name" value="USP_1"/>
    <property type="match status" value="1"/>
</dbReference>
<dbReference type="InterPro" id="IPR009060">
    <property type="entry name" value="UBA-like_sf"/>
</dbReference>
<feature type="domain" description="USP" evidence="3">
    <location>
        <begin position="38"/>
        <end position="782"/>
    </location>
</feature>
<dbReference type="Gene3D" id="1.10.8.10">
    <property type="entry name" value="DNA helicase RuvA subunit, C-terminal domain"/>
    <property type="match status" value="1"/>
</dbReference>
<dbReference type="Proteomes" id="UP000002630">
    <property type="component" value="Unassembled WGS sequence"/>
</dbReference>
<feature type="compositionally biased region" description="Low complexity" evidence="1">
    <location>
        <begin position="2220"/>
        <end position="2231"/>
    </location>
</feature>
<reference evidence="4 5" key="1">
    <citation type="journal article" date="2010" name="Nature">
        <title>The Ectocarpus genome and the independent evolution of multicellularity in brown algae.</title>
        <authorList>
            <person name="Cock J.M."/>
            <person name="Sterck L."/>
            <person name="Rouze P."/>
            <person name="Scornet D."/>
            <person name="Allen A.E."/>
            <person name="Amoutzias G."/>
            <person name="Anthouard V."/>
            <person name="Artiguenave F."/>
            <person name="Aury J.M."/>
            <person name="Badger J.H."/>
            <person name="Beszteri B."/>
            <person name="Billiau K."/>
            <person name="Bonnet E."/>
            <person name="Bothwell J.H."/>
            <person name="Bowler C."/>
            <person name="Boyen C."/>
            <person name="Brownlee C."/>
            <person name="Carrano C.J."/>
            <person name="Charrier B."/>
            <person name="Cho G.Y."/>
            <person name="Coelho S.M."/>
            <person name="Collen J."/>
            <person name="Corre E."/>
            <person name="Da Silva C."/>
            <person name="Delage L."/>
            <person name="Delaroque N."/>
            <person name="Dittami S.M."/>
            <person name="Doulbeau S."/>
            <person name="Elias M."/>
            <person name="Farnham G."/>
            <person name="Gachon C.M."/>
            <person name="Gschloessl B."/>
            <person name="Heesch S."/>
            <person name="Jabbari K."/>
            <person name="Jubin C."/>
            <person name="Kawai H."/>
            <person name="Kimura K."/>
            <person name="Kloareg B."/>
            <person name="Kupper F.C."/>
            <person name="Lang D."/>
            <person name="Le Bail A."/>
            <person name="Leblanc C."/>
            <person name="Lerouge P."/>
            <person name="Lohr M."/>
            <person name="Lopez P.J."/>
            <person name="Martens C."/>
            <person name="Maumus F."/>
            <person name="Michel G."/>
            <person name="Miranda-Saavedra D."/>
            <person name="Morales J."/>
            <person name="Moreau H."/>
            <person name="Motomura T."/>
            <person name="Nagasato C."/>
            <person name="Napoli C.A."/>
            <person name="Nelson D.R."/>
            <person name="Nyvall-Collen P."/>
            <person name="Peters A.F."/>
            <person name="Pommier C."/>
            <person name="Potin P."/>
            <person name="Poulain J."/>
            <person name="Quesneville H."/>
            <person name="Read B."/>
            <person name="Rensing S.A."/>
            <person name="Ritter A."/>
            <person name="Rousvoal S."/>
            <person name="Samanta M."/>
            <person name="Samson G."/>
            <person name="Schroeder D.C."/>
            <person name="Segurens B."/>
            <person name="Strittmatter M."/>
            <person name="Tonon T."/>
            <person name="Tregear J.W."/>
            <person name="Valentin K."/>
            <person name="von Dassow P."/>
            <person name="Yamagishi T."/>
            <person name="Van de Peer Y."/>
            <person name="Wincker P."/>
        </authorList>
    </citation>
    <scope>NUCLEOTIDE SEQUENCE [LARGE SCALE GENOMIC DNA]</scope>
    <source>
        <strain evidence="5">Ec32 / CCAP1310/4</strain>
    </source>
</reference>
<dbReference type="Gene3D" id="3.90.70.10">
    <property type="entry name" value="Cysteine proteinases"/>
    <property type="match status" value="3"/>
</dbReference>
<evidence type="ECO:0000313" key="5">
    <source>
        <dbReference type="Proteomes" id="UP000002630"/>
    </source>
</evidence>
<feature type="region of interest" description="Disordered" evidence="1">
    <location>
        <begin position="513"/>
        <end position="574"/>
    </location>
</feature>
<evidence type="ECO:0000313" key="4">
    <source>
        <dbReference type="EMBL" id="CBJ31269.1"/>
    </source>
</evidence>
<dbReference type="InterPro" id="IPR028889">
    <property type="entry name" value="USP"/>
</dbReference>
<accession>D7FSX8</accession>
<feature type="region of interest" description="Disordered" evidence="1">
    <location>
        <begin position="69"/>
        <end position="93"/>
    </location>
</feature>
<feature type="compositionally biased region" description="Basic residues" evidence="1">
    <location>
        <begin position="2431"/>
        <end position="2449"/>
    </location>
</feature>
<feature type="region of interest" description="Disordered" evidence="1">
    <location>
        <begin position="1790"/>
        <end position="1874"/>
    </location>
</feature>
<feature type="region of interest" description="Disordered" evidence="1">
    <location>
        <begin position="650"/>
        <end position="730"/>
    </location>
</feature>
<feature type="compositionally biased region" description="Low complexity" evidence="1">
    <location>
        <begin position="660"/>
        <end position="669"/>
    </location>
</feature>
<feature type="region of interest" description="Disordered" evidence="1">
    <location>
        <begin position="1992"/>
        <end position="2022"/>
    </location>
</feature>
<feature type="compositionally biased region" description="Basic residues" evidence="1">
    <location>
        <begin position="954"/>
        <end position="967"/>
    </location>
</feature>
<feature type="region of interest" description="Disordered" evidence="1">
    <location>
        <begin position="392"/>
        <end position="414"/>
    </location>
</feature>
<feature type="compositionally biased region" description="Basic residues" evidence="1">
    <location>
        <begin position="1471"/>
        <end position="1481"/>
    </location>
</feature>
<dbReference type="InterPro" id="IPR018200">
    <property type="entry name" value="USP_CS"/>
</dbReference>